<evidence type="ECO:0000256" key="2">
    <source>
        <dbReference type="ARBA" id="ARBA00023015"/>
    </source>
</evidence>
<evidence type="ECO:0000256" key="1">
    <source>
        <dbReference type="ARBA" id="ARBA00011046"/>
    </source>
</evidence>
<gene>
    <name evidence="5" type="ordered locus">Sgly_2181</name>
</gene>
<proteinExistence type="inferred from homology"/>
<keyword evidence="6" id="KW-1185">Reference proteome</keyword>
<dbReference type="eggNOG" id="ENOG503366W">
    <property type="taxonomic scope" value="Bacteria"/>
</dbReference>
<evidence type="ECO:0000256" key="4">
    <source>
        <dbReference type="ARBA" id="ARBA00023163"/>
    </source>
</evidence>
<dbReference type="GO" id="GO:0045892">
    <property type="term" value="P:negative regulation of DNA-templated transcription"/>
    <property type="evidence" value="ECO:0007669"/>
    <property type="project" value="InterPro"/>
</dbReference>
<reference evidence="5 6" key="1">
    <citation type="journal article" date="2011" name="Stand. Genomic Sci.">
        <title>Complete genome sequence of Syntrophobotulus glycolicus type strain (FlGlyR).</title>
        <authorList>
            <person name="Han C."/>
            <person name="Mwirichia R."/>
            <person name="Chertkov O."/>
            <person name="Held B."/>
            <person name="Lapidus A."/>
            <person name="Nolan M."/>
            <person name="Lucas S."/>
            <person name="Hammon N."/>
            <person name="Deshpande S."/>
            <person name="Cheng J.F."/>
            <person name="Tapia R."/>
            <person name="Goodwin L."/>
            <person name="Pitluck S."/>
            <person name="Huntemann M."/>
            <person name="Liolios K."/>
            <person name="Ivanova N."/>
            <person name="Pagani I."/>
            <person name="Mavromatis K."/>
            <person name="Ovchinikova G."/>
            <person name="Pati A."/>
            <person name="Chen A."/>
            <person name="Palaniappan K."/>
            <person name="Land M."/>
            <person name="Hauser L."/>
            <person name="Brambilla E.M."/>
            <person name="Rohde M."/>
            <person name="Spring S."/>
            <person name="Sikorski J."/>
            <person name="Goker M."/>
            <person name="Woyke T."/>
            <person name="Bristow J."/>
            <person name="Eisen J.A."/>
            <person name="Markowitz V."/>
            <person name="Hugenholtz P."/>
            <person name="Kyrpides N.C."/>
            <person name="Klenk H.P."/>
            <person name="Detter J.C."/>
        </authorList>
    </citation>
    <scope>NUCLEOTIDE SEQUENCE [LARGE SCALE GENOMIC DNA]</scope>
    <source>
        <strain evidence="6">DSM 8271 / FlGlyR</strain>
    </source>
</reference>
<organism evidence="5 6">
    <name type="scientific">Syntrophobotulus glycolicus (strain DSM 8271 / FlGlyR)</name>
    <dbReference type="NCBI Taxonomy" id="645991"/>
    <lineage>
        <taxon>Bacteria</taxon>
        <taxon>Bacillati</taxon>
        <taxon>Bacillota</taxon>
        <taxon>Clostridia</taxon>
        <taxon>Eubacteriales</taxon>
        <taxon>Desulfitobacteriaceae</taxon>
        <taxon>Syntrophobotulus</taxon>
    </lineage>
</organism>
<evidence type="ECO:0000313" key="6">
    <source>
        <dbReference type="Proteomes" id="UP000007488"/>
    </source>
</evidence>
<dbReference type="Proteomes" id="UP000007488">
    <property type="component" value="Chromosome"/>
</dbReference>
<dbReference type="OrthoDB" id="2003001at2"/>
<keyword evidence="2" id="KW-0805">Transcription regulation</keyword>
<evidence type="ECO:0000256" key="3">
    <source>
        <dbReference type="ARBA" id="ARBA00023125"/>
    </source>
</evidence>
<dbReference type="RefSeq" id="WP_013625337.1">
    <property type="nucleotide sequence ID" value="NC_015172.1"/>
</dbReference>
<dbReference type="KEGG" id="sgy:Sgly_2181"/>
<evidence type="ECO:0000313" key="5">
    <source>
        <dbReference type="EMBL" id="ADY56470.1"/>
    </source>
</evidence>
<dbReference type="InterPro" id="IPR036388">
    <property type="entry name" value="WH-like_DNA-bd_sf"/>
</dbReference>
<dbReference type="AlphaFoldDB" id="F0T2S1"/>
<dbReference type="Gene3D" id="1.10.10.10">
    <property type="entry name" value="Winged helix-like DNA-binding domain superfamily/Winged helix DNA-binding domain"/>
    <property type="match status" value="1"/>
</dbReference>
<dbReference type="STRING" id="645991.Sgly_2181"/>
<dbReference type="Pfam" id="PF03965">
    <property type="entry name" value="Penicillinase_R"/>
    <property type="match status" value="1"/>
</dbReference>
<protein>
    <submittedName>
        <fullName evidence="5">Penicillinase repressor</fullName>
    </submittedName>
</protein>
<accession>F0T2S1</accession>
<dbReference type="InterPro" id="IPR036390">
    <property type="entry name" value="WH_DNA-bd_sf"/>
</dbReference>
<name>F0T2S1_SYNGF</name>
<dbReference type="InterPro" id="IPR005650">
    <property type="entry name" value="BlaI_family"/>
</dbReference>
<keyword evidence="3" id="KW-0238">DNA-binding</keyword>
<comment type="similarity">
    <text evidence="1">Belongs to the BlaI transcriptional regulatory family.</text>
</comment>
<dbReference type="EMBL" id="CP002547">
    <property type="protein sequence ID" value="ADY56470.1"/>
    <property type="molecule type" value="Genomic_DNA"/>
</dbReference>
<dbReference type="HOGENOM" id="CLU_148593_0_0_9"/>
<reference evidence="6" key="2">
    <citation type="submission" date="2011-02" db="EMBL/GenBank/DDBJ databases">
        <title>The complete genome of Syntrophobotulus glycolicus DSM 8271.</title>
        <authorList>
            <person name="Lucas S."/>
            <person name="Copeland A."/>
            <person name="Lapidus A."/>
            <person name="Bruce D."/>
            <person name="Goodwin L."/>
            <person name="Pitluck S."/>
            <person name="Kyrpides N."/>
            <person name="Mavromatis K."/>
            <person name="Pagani I."/>
            <person name="Ivanova N."/>
            <person name="Mikhailova N."/>
            <person name="Chertkov O."/>
            <person name="Held B."/>
            <person name="Detter J.C."/>
            <person name="Tapia R."/>
            <person name="Han C."/>
            <person name="Land M."/>
            <person name="Hauser L."/>
            <person name="Markowitz V."/>
            <person name="Cheng J.-F."/>
            <person name="Hugenholtz P."/>
            <person name="Woyke T."/>
            <person name="Wu D."/>
            <person name="Spring S."/>
            <person name="Schroeder M."/>
            <person name="Brambilla E."/>
            <person name="Klenk H.-P."/>
            <person name="Eisen J.A."/>
        </authorList>
    </citation>
    <scope>NUCLEOTIDE SEQUENCE [LARGE SCALE GENOMIC DNA]</scope>
    <source>
        <strain evidence="6">DSM 8271 / FlGlyR</strain>
    </source>
</reference>
<keyword evidence="4" id="KW-0804">Transcription</keyword>
<dbReference type="SUPFAM" id="SSF46785">
    <property type="entry name" value="Winged helix' DNA-binding domain"/>
    <property type="match status" value="1"/>
</dbReference>
<sequence length="138" mass="15783">MSKQKNNSRLTEREMDILNILWSSDKPLVASDIAKMGNSLSINTVQAVLRNLLSKKLVGIADIVYSGTVLSRSYQATVSSREYTMRQLINQFQNLNESVSMPSIISTLLEYEKNEESVIEELEKMLKERKEKIKRKGQ</sequence>
<dbReference type="GO" id="GO:0003677">
    <property type="term" value="F:DNA binding"/>
    <property type="evidence" value="ECO:0007669"/>
    <property type="project" value="UniProtKB-KW"/>
</dbReference>